<evidence type="ECO:0000313" key="3">
    <source>
        <dbReference type="EMBL" id="STX64011.1"/>
    </source>
</evidence>
<evidence type="ECO:0000313" key="5">
    <source>
        <dbReference type="Proteomes" id="UP000254040"/>
    </source>
</evidence>
<keyword evidence="1" id="KW-0472">Membrane</keyword>
<evidence type="ECO:0000313" key="2">
    <source>
        <dbReference type="EMBL" id="KTD34295.1"/>
    </source>
</evidence>
<keyword evidence="1" id="KW-1133">Transmembrane helix</keyword>
<sequence length="663" mass="75906">MSKDIAMKLKKSFIDPQKIPLNLALILLTLGASLILGFLSFSGMYALIPVLSLAIATFGLSVLYEGEIYLQNIKGAFNKLLKNNYLENKLAKEYLLNHLNEDAHDEDYPQFFKDYKTQLKLLRAFGHKELDEESKKSKKHIEKTLADMEQWFARQLFSSKEKHNTAESEYALKLRLWLANHHQNEYQQRLEQRRFHYNIVKAFSLLSGLFMGLGSTYLIVEAFTIIPFFAVIPFALWPIMVLPMAAIAGAAYAMLTFNAITDMINNNTVAKWYNKISQDLSQGLTLRNVFIASTAVFLVGLALALTICTAGTWWTIATNARPLFDWMKKMPSFIMGVINPVITGLSAIFFNIQNSAESLEMVDEASQSKSHFFAGLYDYFVKGFQNLIKTENWLQIINPFRILLKLTVTPLRILFFLGHLVSIALTSDRMPGVPQIVSMLIAIISEGFEDAHYFLPQHHDPDDEKDEHGHKDINELLQERMDEHGGHDHNMDIPTWLLNTIASPLYALAALWDSQASRLNQSKQNEPSDNEVTSQTPQVLSFQQAWNKQRGIAKEHHVEIDPQAKRPSKQWQEEHAIERIERFKTNHLKNVLIGHDKANAKIIELDKLKDAIRHPQNGESLAEILKEAKNQSAYNQHRMFAQKDEKTRTQEFIEELPKRVNAL</sequence>
<keyword evidence="1" id="KW-0812">Transmembrane</keyword>
<accession>A0A378K856</accession>
<evidence type="ECO:0000313" key="4">
    <source>
        <dbReference type="Proteomes" id="UP000054985"/>
    </source>
</evidence>
<feature type="transmembrane region" description="Helical" evidence="1">
    <location>
        <begin position="45"/>
        <end position="64"/>
    </location>
</feature>
<feature type="transmembrane region" description="Helical" evidence="1">
    <location>
        <begin position="21"/>
        <end position="39"/>
    </location>
</feature>
<proteinExistence type="predicted"/>
<dbReference type="STRING" id="39962.Lmor_1692"/>
<feature type="transmembrane region" description="Helical" evidence="1">
    <location>
        <begin position="226"/>
        <end position="255"/>
    </location>
</feature>
<protein>
    <submittedName>
        <fullName evidence="3">Uncharacterized protein</fullName>
    </submittedName>
</protein>
<dbReference type="RefSeq" id="WP_274519392.1">
    <property type="nucleotide sequence ID" value="NZ_LNYN01000020.1"/>
</dbReference>
<evidence type="ECO:0000256" key="1">
    <source>
        <dbReference type="SAM" id="Phobius"/>
    </source>
</evidence>
<dbReference type="AlphaFoldDB" id="A0A378K856"/>
<feature type="transmembrane region" description="Helical" evidence="1">
    <location>
        <begin position="402"/>
        <end position="425"/>
    </location>
</feature>
<name>A0A378K856_9GAMM</name>
<dbReference type="EMBL" id="LNYN01000020">
    <property type="protein sequence ID" value="KTD34295.1"/>
    <property type="molecule type" value="Genomic_DNA"/>
</dbReference>
<feature type="transmembrane region" description="Helical" evidence="1">
    <location>
        <begin position="333"/>
        <end position="352"/>
    </location>
</feature>
<dbReference type="Proteomes" id="UP000054985">
    <property type="component" value="Unassembled WGS sequence"/>
</dbReference>
<gene>
    <name evidence="2" type="ORF">Lmor_1692</name>
    <name evidence="3" type="ORF">NCTC12239_02972</name>
</gene>
<feature type="transmembrane region" description="Helical" evidence="1">
    <location>
        <begin position="289"/>
        <end position="313"/>
    </location>
</feature>
<dbReference type="EMBL" id="UGOG01000001">
    <property type="protein sequence ID" value="STX64011.1"/>
    <property type="molecule type" value="Genomic_DNA"/>
</dbReference>
<feature type="transmembrane region" description="Helical" evidence="1">
    <location>
        <begin position="199"/>
        <end position="220"/>
    </location>
</feature>
<reference evidence="3 5" key="2">
    <citation type="submission" date="2018-06" db="EMBL/GenBank/DDBJ databases">
        <authorList>
            <consortium name="Pathogen Informatics"/>
            <person name="Doyle S."/>
        </authorList>
    </citation>
    <scope>NUCLEOTIDE SEQUENCE [LARGE SCALE GENOMIC DNA]</scope>
    <source>
        <strain evidence="3 5">NCTC12239</strain>
    </source>
</reference>
<keyword evidence="4" id="KW-1185">Reference proteome</keyword>
<reference evidence="2 4" key="1">
    <citation type="submission" date="2015-11" db="EMBL/GenBank/DDBJ databases">
        <title>Genomic analysis of 38 Legionella species identifies large and diverse effector repertoires.</title>
        <authorList>
            <person name="Burstein D."/>
            <person name="Amaro F."/>
            <person name="Zusman T."/>
            <person name="Lifshitz Z."/>
            <person name="Cohen O."/>
            <person name="Gilbert J.A."/>
            <person name="Pupko T."/>
            <person name="Shuman H.A."/>
            <person name="Segal G."/>
        </authorList>
    </citation>
    <scope>NUCLEOTIDE SEQUENCE [LARGE SCALE GENOMIC DNA]</scope>
    <source>
        <strain evidence="2 4">ATCC 43877</strain>
    </source>
</reference>
<dbReference type="Proteomes" id="UP000254040">
    <property type="component" value="Unassembled WGS sequence"/>
</dbReference>
<organism evidence="3 5">
    <name type="scientific">Legionella moravica</name>
    <dbReference type="NCBI Taxonomy" id="39962"/>
    <lineage>
        <taxon>Bacteria</taxon>
        <taxon>Pseudomonadati</taxon>
        <taxon>Pseudomonadota</taxon>
        <taxon>Gammaproteobacteria</taxon>
        <taxon>Legionellales</taxon>
        <taxon>Legionellaceae</taxon>
        <taxon>Legionella</taxon>
    </lineage>
</organism>